<evidence type="ECO:0000256" key="1">
    <source>
        <dbReference type="SAM" id="MobiDB-lite"/>
    </source>
</evidence>
<feature type="compositionally biased region" description="Basic and acidic residues" evidence="1">
    <location>
        <begin position="258"/>
        <end position="270"/>
    </location>
</feature>
<organism evidence="3">
    <name type="scientific">Dendroctonus ponderosae</name>
    <name type="common">Mountain pine beetle</name>
    <dbReference type="NCBI Taxonomy" id="77166"/>
    <lineage>
        <taxon>Eukaryota</taxon>
        <taxon>Metazoa</taxon>
        <taxon>Ecdysozoa</taxon>
        <taxon>Arthropoda</taxon>
        <taxon>Hexapoda</taxon>
        <taxon>Insecta</taxon>
        <taxon>Pterygota</taxon>
        <taxon>Neoptera</taxon>
        <taxon>Endopterygota</taxon>
        <taxon>Coleoptera</taxon>
        <taxon>Polyphaga</taxon>
        <taxon>Cucujiformia</taxon>
        <taxon>Curculionidae</taxon>
        <taxon>Scolytinae</taxon>
        <taxon>Dendroctonus</taxon>
    </lineage>
</organism>
<feature type="region of interest" description="Disordered" evidence="1">
    <location>
        <begin position="37"/>
        <end position="176"/>
    </location>
</feature>
<accession>N6SZH8</accession>
<dbReference type="OrthoDB" id="6381830at2759"/>
<keyword evidence="2" id="KW-0812">Transmembrane</keyword>
<keyword evidence="2" id="KW-1133">Transmembrane helix</keyword>
<reference evidence="4" key="2">
    <citation type="submission" date="2024-08" db="UniProtKB">
        <authorList>
            <consortium name="EnsemblMetazoa"/>
        </authorList>
    </citation>
    <scope>IDENTIFICATION</scope>
</reference>
<keyword evidence="2" id="KW-0472">Membrane</keyword>
<evidence type="ECO:0000313" key="4">
    <source>
        <dbReference type="EnsemblMetazoa" id="XP_019766957.1"/>
    </source>
</evidence>
<dbReference type="EMBL" id="KB741178">
    <property type="protein sequence ID" value="ENN73184.1"/>
    <property type="molecule type" value="Genomic_DNA"/>
</dbReference>
<dbReference type="HOGENOM" id="CLU_964206_0_0_1"/>
<evidence type="ECO:0000313" key="3">
    <source>
        <dbReference type="EMBL" id="ENN73184.1"/>
    </source>
</evidence>
<feature type="transmembrane region" description="Helical" evidence="2">
    <location>
        <begin position="12"/>
        <end position="31"/>
    </location>
</feature>
<feature type="compositionally biased region" description="Basic residues" evidence="1">
    <location>
        <begin position="292"/>
        <end position="303"/>
    </location>
</feature>
<dbReference type="KEGG" id="dpa:109542252"/>
<protein>
    <submittedName>
        <fullName evidence="3 4">Uncharacterized protein</fullName>
    </submittedName>
</protein>
<name>N6SZH8_DENPD</name>
<sequence length="303" mass="33732">MEIITEIENQLMLIVPIGLAILSCILVYIYSIGPTQQPKFKHSAGDDRKTPQKKKKLKEKKPTANGNVFTGITKPEKSPVKETKKVPEPVKKEKKLDGASKDTKKPEGIKKASEAQEIKKKTNKKVLAEKPADFDDGKWETVPSKADKKKKVEQPQSKKEKKVKHQLESQVKAEESTKEEVLPVVIEKIEPDVQVEPEPPSSVPKLLVEEVQAHVEEVAPIVEQKKDKKTKKARVDKVEKGADAVVTIPSDNEAEIIQPKRTEVSSKLDVKAGPSGPVSDELGDTWTEAKPVKKSKKKARRDN</sequence>
<gene>
    <name evidence="4" type="primary">109542252</name>
    <name evidence="3" type="ORF">YQE_10238</name>
</gene>
<dbReference type="EnsemblMetazoa" id="XM_019911398.1">
    <property type="protein sequence ID" value="XP_019766957.1"/>
    <property type="gene ID" value="LOC109542252"/>
</dbReference>
<evidence type="ECO:0000256" key="2">
    <source>
        <dbReference type="SAM" id="Phobius"/>
    </source>
</evidence>
<dbReference type="AlphaFoldDB" id="N6SZH8"/>
<dbReference type="Proteomes" id="UP000019118">
    <property type="component" value="Unassembled WGS sequence"/>
</dbReference>
<evidence type="ECO:0000313" key="5">
    <source>
        <dbReference type="Proteomes" id="UP000019118"/>
    </source>
</evidence>
<feature type="region of interest" description="Disordered" evidence="1">
    <location>
        <begin position="257"/>
        <end position="303"/>
    </location>
</feature>
<feature type="non-terminal residue" evidence="3">
    <location>
        <position position="1"/>
    </location>
</feature>
<feature type="compositionally biased region" description="Basic and acidic residues" evidence="1">
    <location>
        <begin position="165"/>
        <end position="176"/>
    </location>
</feature>
<keyword evidence="5" id="KW-1185">Reference proteome</keyword>
<proteinExistence type="predicted"/>
<reference evidence="3 5" key="1">
    <citation type="journal article" date="2013" name="Genome Biol.">
        <title>Draft genome of the mountain pine beetle, Dendroctonus ponderosae Hopkins, a major forest pest.</title>
        <authorList>
            <person name="Keeling C.I."/>
            <person name="Yuen M.M."/>
            <person name="Liao N.Y."/>
            <person name="Docking T.R."/>
            <person name="Chan S.K."/>
            <person name="Taylor G.A."/>
            <person name="Palmquist D.L."/>
            <person name="Jackman S.D."/>
            <person name="Nguyen A."/>
            <person name="Li M."/>
            <person name="Henderson H."/>
            <person name="Janes J.K."/>
            <person name="Zhao Y."/>
            <person name="Pandoh P."/>
            <person name="Moore R."/>
            <person name="Sperling F.A."/>
            <person name="Huber D.P."/>
            <person name="Birol I."/>
            <person name="Jones S.J."/>
            <person name="Bohlmann J."/>
        </authorList>
    </citation>
    <scope>NUCLEOTIDE SEQUENCE</scope>
</reference>
<feature type="compositionally biased region" description="Basic and acidic residues" evidence="1">
    <location>
        <begin position="74"/>
        <end position="139"/>
    </location>
</feature>
<dbReference type="OMA" id="LGDTWTD"/>